<keyword evidence="1" id="KW-0732">Signal</keyword>
<dbReference type="OrthoDB" id="5771727at2"/>
<name>A0A0E2ZQ60_9GAMM</name>
<evidence type="ECO:0000313" key="3">
    <source>
        <dbReference type="Proteomes" id="UP000028839"/>
    </source>
</evidence>
<dbReference type="AlphaFoldDB" id="A0A0E2ZQ60"/>
<dbReference type="Proteomes" id="UP000028839">
    <property type="component" value="Unassembled WGS sequence"/>
</dbReference>
<reference evidence="2 3" key="1">
    <citation type="submission" date="2014-07" db="EMBL/GenBank/DDBJ databases">
        <title>Comparative analysis of Nitrosococcus oceani genome inventories of strains from Pacific and Atlantic gyres.</title>
        <authorList>
            <person name="Lim C.K."/>
            <person name="Wang L."/>
            <person name="Sayavedra-Soto L.A."/>
            <person name="Klotz M.G."/>
        </authorList>
    </citation>
    <scope>NUCLEOTIDE SEQUENCE [LARGE SCALE GENOMIC DNA]</scope>
    <source>
        <strain evidence="2 3">C-27</strain>
    </source>
</reference>
<proteinExistence type="predicted"/>
<accession>A0A0E2ZQ60</accession>
<evidence type="ECO:0000313" key="2">
    <source>
        <dbReference type="EMBL" id="KFI20582.1"/>
    </source>
</evidence>
<sequence length="155" mass="16922">MVASLDKINFDMLVKMAVLVMASAALAAVPAMSSAQTGAQPQQLEDVEALLDNVVRYDGKKVSVSGEVEEVIDEKAFILESGGLFEDEMVVLKPAGNLMVKEDYEVTVTGTVRAVALVDIEREYGWDLDPQIKIELENIEAFLIADSIEITEKDD</sequence>
<feature type="chain" id="PRO_5002408548" description="Bacterial OB-fold domain-containing protein" evidence="1">
    <location>
        <begin position="28"/>
        <end position="155"/>
    </location>
</feature>
<dbReference type="HOGENOM" id="CLU_133769_0_0_6"/>
<comment type="caution">
    <text evidence="2">The sequence shown here is derived from an EMBL/GenBank/DDBJ whole genome shotgun (WGS) entry which is preliminary data.</text>
</comment>
<organism evidence="2 3">
    <name type="scientific">Nitrosococcus oceani C-27</name>
    <dbReference type="NCBI Taxonomy" id="314279"/>
    <lineage>
        <taxon>Bacteria</taxon>
        <taxon>Pseudomonadati</taxon>
        <taxon>Pseudomonadota</taxon>
        <taxon>Gammaproteobacteria</taxon>
        <taxon>Chromatiales</taxon>
        <taxon>Chromatiaceae</taxon>
        <taxon>Nitrosococcus</taxon>
    </lineage>
</organism>
<dbReference type="EMBL" id="JPGN01000016">
    <property type="protein sequence ID" value="KFI20582.1"/>
    <property type="molecule type" value="Genomic_DNA"/>
</dbReference>
<evidence type="ECO:0008006" key="4">
    <source>
        <dbReference type="Google" id="ProtNLM"/>
    </source>
</evidence>
<protein>
    <recommendedName>
        <fullName evidence="4">Bacterial OB-fold domain-containing protein</fullName>
    </recommendedName>
</protein>
<evidence type="ECO:0000256" key="1">
    <source>
        <dbReference type="SAM" id="SignalP"/>
    </source>
</evidence>
<feature type="signal peptide" evidence="1">
    <location>
        <begin position="1"/>
        <end position="27"/>
    </location>
</feature>
<gene>
    <name evidence="2" type="ORF">IB75_02505</name>
</gene>